<dbReference type="Proteomes" id="UP000204221">
    <property type="component" value="Chromosome"/>
</dbReference>
<dbReference type="InterPro" id="IPR013901">
    <property type="entry name" value="Anthrone_oxy"/>
</dbReference>
<organism evidence="1 2">
    <name type="scientific">Actinoalloteichus hoggarensis</name>
    <dbReference type="NCBI Taxonomy" id="1470176"/>
    <lineage>
        <taxon>Bacteria</taxon>
        <taxon>Bacillati</taxon>
        <taxon>Actinomycetota</taxon>
        <taxon>Actinomycetes</taxon>
        <taxon>Pseudonocardiales</taxon>
        <taxon>Pseudonocardiaceae</taxon>
        <taxon>Actinoalloteichus</taxon>
    </lineage>
</organism>
<gene>
    <name evidence="1" type="ORF">AHOG_02690</name>
</gene>
<evidence type="ECO:0000313" key="1">
    <source>
        <dbReference type="EMBL" id="ASO18202.1"/>
    </source>
</evidence>
<sequence length="169" mass="17483">MPPLSTLALVGATLTTALTAGLFYGFACAVMPGLRTADDRTFVHAMQRINVAILNGWFALGFAGAPLLTASAAAVHLADDPSAASGWLLAALALNLMVIMITLLVNVPMNDELARVDGSSPAAELTAARSRFEARWARWNVVRAVVSTSAAGCLVIALIHYGGTAFTGG</sequence>
<accession>A0A221VXD5</accession>
<proteinExistence type="predicted"/>
<dbReference type="EMBL" id="CP022521">
    <property type="protein sequence ID" value="ASO18202.1"/>
    <property type="molecule type" value="Genomic_DNA"/>
</dbReference>
<keyword evidence="2" id="KW-1185">Reference proteome</keyword>
<dbReference type="Pfam" id="PF08592">
    <property type="entry name" value="Anthrone_oxy"/>
    <property type="match status" value="1"/>
</dbReference>
<evidence type="ECO:0000313" key="2">
    <source>
        <dbReference type="Proteomes" id="UP000204221"/>
    </source>
</evidence>
<protein>
    <submittedName>
        <fullName evidence="1">Uncharacterized protein</fullName>
    </submittedName>
</protein>
<dbReference type="KEGG" id="ahg:AHOG_02690"/>
<dbReference type="AlphaFoldDB" id="A0A221VXD5"/>
<dbReference type="RefSeq" id="WP_093939944.1">
    <property type="nucleotide sequence ID" value="NZ_CP022521.1"/>
</dbReference>
<reference evidence="1 2" key="1">
    <citation type="submission" date="2017-07" db="EMBL/GenBank/DDBJ databases">
        <title>Complete genome sequence of Actinoalloteichus hoggarensis DSM 45943, type strain of Actinoalloteichus hoggarensis.</title>
        <authorList>
            <person name="Ruckert C."/>
            <person name="Nouioui I."/>
            <person name="Willmese J."/>
            <person name="van Wezel G."/>
            <person name="Klenk H.-P."/>
            <person name="Kalinowski J."/>
            <person name="Zotchev S.B."/>
        </authorList>
    </citation>
    <scope>NUCLEOTIDE SEQUENCE [LARGE SCALE GENOMIC DNA]</scope>
    <source>
        <strain evidence="1 2">DSM 45943</strain>
    </source>
</reference>
<name>A0A221VXD5_9PSEU</name>
<dbReference type="OrthoDB" id="428263at2"/>